<keyword evidence="6" id="KW-0813">Transport</keyword>
<dbReference type="GO" id="GO:0008270">
    <property type="term" value="F:zinc ion binding"/>
    <property type="evidence" value="ECO:0007669"/>
    <property type="project" value="UniProtKB-KW"/>
</dbReference>
<keyword evidence="13" id="KW-0862">Zinc</keyword>
<dbReference type="PANTHER" id="PTHR23350">
    <property type="entry name" value="PEROXISOME ASSEMBLY PROTEIN 10"/>
    <property type="match status" value="1"/>
</dbReference>
<evidence type="ECO:0000313" key="20">
    <source>
        <dbReference type="EMBL" id="ABP00980.1"/>
    </source>
</evidence>
<dbReference type="EC" id="2.3.2.27" evidence="5"/>
<dbReference type="GO" id="GO:0005829">
    <property type="term" value="C:cytosol"/>
    <property type="evidence" value="ECO:0007669"/>
    <property type="project" value="EnsemblPlants"/>
</dbReference>
<keyword evidence="14" id="KW-0653">Protein transport</keyword>
<dbReference type="PROSITE" id="PS50089">
    <property type="entry name" value="ZF_RING_2"/>
    <property type="match status" value="1"/>
</dbReference>
<dbReference type="OMA" id="YCDVVQL"/>
<keyword evidence="15" id="KW-1133">Transmembrane helix</keyword>
<dbReference type="GO" id="GO:0016558">
    <property type="term" value="P:protein import into peroxisome matrix"/>
    <property type="evidence" value="ECO:0007669"/>
    <property type="project" value="EnsemblPlants"/>
</dbReference>
<keyword evidence="16" id="KW-0472">Membrane</keyword>
<dbReference type="GO" id="GO:0010381">
    <property type="term" value="P:peroxisome-chloroplast membrane tethering"/>
    <property type="evidence" value="ECO:0007669"/>
    <property type="project" value="EnsemblPlants"/>
</dbReference>
<feature type="domain" description="RING-type" evidence="19">
    <location>
        <begin position="305"/>
        <end position="343"/>
    </location>
</feature>
<comment type="subcellular location">
    <subcellularLocation>
        <location evidence="2">Peroxisome membrane</location>
        <topology evidence="2">Multi-pass membrane protein</topology>
    </subcellularLocation>
</comment>
<evidence type="ECO:0000256" key="14">
    <source>
        <dbReference type="ARBA" id="ARBA00022927"/>
    </source>
</evidence>
<gene>
    <name evidence="20" type="ORF">OSTLU_29380</name>
</gene>
<dbReference type="SUPFAM" id="SSF57850">
    <property type="entry name" value="RING/U-box"/>
    <property type="match status" value="1"/>
</dbReference>
<dbReference type="GO" id="GO:0006513">
    <property type="term" value="P:protein monoubiquitination"/>
    <property type="evidence" value="ECO:0007669"/>
    <property type="project" value="EnsemblPlants"/>
</dbReference>
<keyword evidence="9" id="KW-0812">Transmembrane</keyword>
<dbReference type="GO" id="GO:0061630">
    <property type="term" value="F:ubiquitin protein ligase activity"/>
    <property type="evidence" value="ECO:0007669"/>
    <property type="project" value="UniProtKB-EC"/>
</dbReference>
<dbReference type="Gene3D" id="3.30.40.10">
    <property type="entry name" value="Zinc/RING finger domain, C3HC4 (zinc finger)"/>
    <property type="match status" value="1"/>
</dbReference>
<dbReference type="Pfam" id="PF13639">
    <property type="entry name" value="zf-RING_2"/>
    <property type="match status" value="1"/>
</dbReference>
<dbReference type="STRING" id="436017.A4SAU2"/>
<dbReference type="InterPro" id="IPR006845">
    <property type="entry name" value="Pex_N"/>
</dbReference>
<keyword evidence="12" id="KW-0833">Ubl conjugation pathway</keyword>
<dbReference type="GeneID" id="5006557"/>
<dbReference type="KEGG" id="olu:OSTLU_29380"/>
<dbReference type="InterPro" id="IPR025654">
    <property type="entry name" value="PEX2/10"/>
</dbReference>
<evidence type="ECO:0000256" key="17">
    <source>
        <dbReference type="ARBA" id="ARBA00023140"/>
    </source>
</evidence>
<dbReference type="InterPro" id="IPR001841">
    <property type="entry name" value="Znf_RING"/>
</dbReference>
<dbReference type="InterPro" id="IPR013083">
    <property type="entry name" value="Znf_RING/FYVE/PHD"/>
</dbReference>
<dbReference type="PROSITE" id="PS00518">
    <property type="entry name" value="ZF_RING_1"/>
    <property type="match status" value="1"/>
</dbReference>
<dbReference type="SMART" id="SM00184">
    <property type="entry name" value="RING"/>
    <property type="match status" value="1"/>
</dbReference>
<comment type="catalytic activity">
    <reaction evidence="1">
        <text>S-ubiquitinyl-[E2 ubiquitin-conjugating enzyme]-L-cysteine + [acceptor protein]-L-lysine = [E2 ubiquitin-conjugating enzyme]-L-cysteine + N(6)-ubiquitinyl-[acceptor protein]-L-lysine.</text>
        <dbReference type="EC" id="2.3.2.27"/>
    </reaction>
</comment>
<dbReference type="PANTHER" id="PTHR23350:SF0">
    <property type="entry name" value="PEROXISOME BIOGENESIS FACTOR 10"/>
    <property type="match status" value="1"/>
</dbReference>
<name>A4SAU2_OSTLU</name>
<dbReference type="GO" id="GO:0009853">
    <property type="term" value="P:photorespiration"/>
    <property type="evidence" value="ECO:0007669"/>
    <property type="project" value="EnsemblPlants"/>
</dbReference>
<evidence type="ECO:0000256" key="2">
    <source>
        <dbReference type="ARBA" id="ARBA00004585"/>
    </source>
</evidence>
<evidence type="ECO:0000256" key="8">
    <source>
        <dbReference type="ARBA" id="ARBA00022679"/>
    </source>
</evidence>
<keyword evidence="7" id="KW-0962">Peroxisome biogenesis</keyword>
<dbReference type="CDD" id="cd16527">
    <property type="entry name" value="RING-HC_PEX10"/>
    <property type="match status" value="1"/>
</dbReference>
<dbReference type="Proteomes" id="UP000001568">
    <property type="component" value="Chromosome 20"/>
</dbReference>
<evidence type="ECO:0000256" key="18">
    <source>
        <dbReference type="PROSITE-ProRule" id="PRU00175"/>
    </source>
</evidence>
<evidence type="ECO:0000256" key="15">
    <source>
        <dbReference type="ARBA" id="ARBA00022989"/>
    </source>
</evidence>
<accession>A4SAU2</accession>
<evidence type="ECO:0000256" key="10">
    <source>
        <dbReference type="ARBA" id="ARBA00022723"/>
    </source>
</evidence>
<keyword evidence="17" id="KW-0576">Peroxisome</keyword>
<keyword evidence="8" id="KW-0808">Transferase</keyword>
<evidence type="ECO:0000256" key="12">
    <source>
        <dbReference type="ARBA" id="ARBA00022786"/>
    </source>
</evidence>
<comment type="pathway">
    <text evidence="3">Protein modification; protein ubiquitination.</text>
</comment>
<dbReference type="eggNOG" id="KOG0317">
    <property type="taxonomic scope" value="Eukaryota"/>
</dbReference>
<sequence length="358" mass="37700">MATRSRGFPRAARPDVVRAAQKDETHAAATAERLHDACARALGPRLSVRWNRALRACGRAAYPALTYLSGRATLGEEYCDLASGDARGRKSSARALWTRFVIDAFGEEIARELRGCVVRNHERGVGLGGGETSAATRAMDASARTALALVGRRVERGMGDETTSHGQAMIDARGGFANAAHLALFYANGEYYDWSCRASGTRRAFTGAYAGEERPSYALLGVFVAFQLAVVTCENVASFARGGGSSETSGAPSVGARVLESDGSPAIEAAIVASPRLDVFGNPVDEGASASRKSKSTSPLIAAKCALCLSPRESPTATPCGHVFCWRCIAGWASKKPECPLCRAPTTPQSLVPLSNLA</sequence>
<dbReference type="AlphaFoldDB" id="A4SAU2"/>
<dbReference type="Pfam" id="PF04757">
    <property type="entry name" value="Pex2_Pex12"/>
    <property type="match status" value="1"/>
</dbReference>
<evidence type="ECO:0000256" key="6">
    <source>
        <dbReference type="ARBA" id="ARBA00022448"/>
    </source>
</evidence>
<evidence type="ECO:0000256" key="11">
    <source>
        <dbReference type="ARBA" id="ARBA00022771"/>
    </source>
</evidence>
<dbReference type="EMBL" id="CP000600">
    <property type="protein sequence ID" value="ABP00980.1"/>
    <property type="molecule type" value="Genomic_DNA"/>
</dbReference>
<evidence type="ECO:0000256" key="3">
    <source>
        <dbReference type="ARBA" id="ARBA00004906"/>
    </source>
</evidence>
<evidence type="ECO:0000256" key="4">
    <source>
        <dbReference type="ARBA" id="ARBA00008704"/>
    </source>
</evidence>
<evidence type="ECO:0000256" key="13">
    <source>
        <dbReference type="ARBA" id="ARBA00022833"/>
    </source>
</evidence>
<evidence type="ECO:0000256" key="7">
    <source>
        <dbReference type="ARBA" id="ARBA00022593"/>
    </source>
</evidence>
<dbReference type="RefSeq" id="XP_001422663.1">
    <property type="nucleotide sequence ID" value="XM_001422626.1"/>
</dbReference>
<dbReference type="OrthoDB" id="6270329at2759"/>
<evidence type="ECO:0000256" key="9">
    <source>
        <dbReference type="ARBA" id="ARBA00022692"/>
    </source>
</evidence>
<comment type="similarity">
    <text evidence="4">Belongs to the pex2/pex10/pex12 family.</text>
</comment>
<dbReference type="GO" id="GO:0006635">
    <property type="term" value="P:fatty acid beta-oxidation"/>
    <property type="evidence" value="ECO:0007669"/>
    <property type="project" value="EnsemblPlants"/>
</dbReference>
<keyword evidence="21" id="KW-1185">Reference proteome</keyword>
<evidence type="ECO:0000256" key="16">
    <source>
        <dbReference type="ARBA" id="ARBA00023136"/>
    </source>
</evidence>
<organism evidence="20 21">
    <name type="scientific">Ostreococcus lucimarinus (strain CCE9901)</name>
    <dbReference type="NCBI Taxonomy" id="436017"/>
    <lineage>
        <taxon>Eukaryota</taxon>
        <taxon>Viridiplantae</taxon>
        <taxon>Chlorophyta</taxon>
        <taxon>Mamiellophyceae</taxon>
        <taxon>Mamiellales</taxon>
        <taxon>Bathycoccaceae</taxon>
        <taxon>Ostreococcus</taxon>
    </lineage>
</organism>
<protein>
    <recommendedName>
        <fullName evidence="5">RING-type E3 ubiquitin transferase</fullName>
        <ecNumber evidence="5">2.3.2.27</ecNumber>
    </recommendedName>
</protein>
<evidence type="ECO:0000256" key="1">
    <source>
        <dbReference type="ARBA" id="ARBA00000900"/>
    </source>
</evidence>
<dbReference type="HOGENOM" id="CLU_041707_0_0_1"/>
<keyword evidence="10" id="KW-0479">Metal-binding</keyword>
<proteinExistence type="inferred from homology"/>
<dbReference type="InterPro" id="IPR017907">
    <property type="entry name" value="Znf_RING_CS"/>
</dbReference>
<dbReference type="GO" id="GO:0005778">
    <property type="term" value="C:peroxisomal membrane"/>
    <property type="evidence" value="ECO:0007669"/>
    <property type="project" value="UniProtKB-SubCell"/>
</dbReference>
<evidence type="ECO:0000313" key="21">
    <source>
        <dbReference type="Proteomes" id="UP000001568"/>
    </source>
</evidence>
<evidence type="ECO:0000256" key="5">
    <source>
        <dbReference type="ARBA" id="ARBA00012483"/>
    </source>
</evidence>
<keyword evidence="11 18" id="KW-0863">Zinc-finger</keyword>
<reference evidence="20 21" key="1">
    <citation type="journal article" date="2007" name="Proc. Natl. Acad. Sci. U.S.A.">
        <title>The tiny eukaryote Ostreococcus provides genomic insights into the paradox of plankton speciation.</title>
        <authorList>
            <person name="Palenik B."/>
            <person name="Grimwood J."/>
            <person name="Aerts A."/>
            <person name="Rouze P."/>
            <person name="Salamov A."/>
            <person name="Putnam N."/>
            <person name="Dupont C."/>
            <person name="Jorgensen R."/>
            <person name="Derelle E."/>
            <person name="Rombauts S."/>
            <person name="Zhou K."/>
            <person name="Otillar R."/>
            <person name="Merchant S.S."/>
            <person name="Podell S."/>
            <person name="Gaasterland T."/>
            <person name="Napoli C."/>
            <person name="Gendler K."/>
            <person name="Manuell A."/>
            <person name="Tai V."/>
            <person name="Vallon O."/>
            <person name="Piganeau G."/>
            <person name="Jancek S."/>
            <person name="Heijde M."/>
            <person name="Jabbari K."/>
            <person name="Bowler C."/>
            <person name="Lohr M."/>
            <person name="Robbens S."/>
            <person name="Werner G."/>
            <person name="Dubchak I."/>
            <person name="Pazour G.J."/>
            <person name="Ren Q."/>
            <person name="Paulsen I."/>
            <person name="Delwiche C."/>
            <person name="Schmutz J."/>
            <person name="Rokhsar D."/>
            <person name="Van de Peer Y."/>
            <person name="Moreau H."/>
            <person name="Grigoriev I.V."/>
        </authorList>
    </citation>
    <scope>NUCLEOTIDE SEQUENCE [LARGE SCALE GENOMIC DNA]</scope>
    <source>
        <strain evidence="20 21">CCE9901</strain>
    </source>
</reference>
<dbReference type="Gramene" id="ABP00980">
    <property type="protein sequence ID" value="ABP00980"/>
    <property type="gene ID" value="OSTLU_29380"/>
</dbReference>
<evidence type="ECO:0000259" key="19">
    <source>
        <dbReference type="PROSITE" id="PS50089"/>
    </source>
</evidence>